<evidence type="ECO:0000313" key="4">
    <source>
        <dbReference type="Proteomes" id="UP000565715"/>
    </source>
</evidence>
<evidence type="ECO:0000256" key="2">
    <source>
        <dbReference type="SAM" id="Phobius"/>
    </source>
</evidence>
<keyword evidence="2" id="KW-0472">Membrane</keyword>
<dbReference type="Proteomes" id="UP000565715">
    <property type="component" value="Unassembled WGS sequence"/>
</dbReference>
<feature type="transmembrane region" description="Helical" evidence="2">
    <location>
        <begin position="7"/>
        <end position="28"/>
    </location>
</feature>
<gene>
    <name evidence="3" type="ORF">HGA13_13810</name>
</gene>
<name>A0A846XFD4_9NOCA</name>
<accession>A0A846XFD4</accession>
<keyword evidence="2" id="KW-0812">Transmembrane</keyword>
<keyword evidence="2" id="KW-1133">Transmembrane helix</keyword>
<feature type="region of interest" description="Disordered" evidence="1">
    <location>
        <begin position="49"/>
        <end position="169"/>
    </location>
</feature>
<organism evidence="3 4">
    <name type="scientific">Nocardia speluncae</name>
    <dbReference type="NCBI Taxonomy" id="419477"/>
    <lineage>
        <taxon>Bacteria</taxon>
        <taxon>Bacillati</taxon>
        <taxon>Actinomycetota</taxon>
        <taxon>Actinomycetes</taxon>
        <taxon>Mycobacteriales</taxon>
        <taxon>Nocardiaceae</taxon>
        <taxon>Nocardia</taxon>
    </lineage>
</organism>
<evidence type="ECO:0000313" key="3">
    <source>
        <dbReference type="EMBL" id="NKY34147.1"/>
    </source>
</evidence>
<evidence type="ECO:0000256" key="1">
    <source>
        <dbReference type="SAM" id="MobiDB-lite"/>
    </source>
</evidence>
<proteinExistence type="predicted"/>
<dbReference type="EMBL" id="JAAXOO010000003">
    <property type="protein sequence ID" value="NKY34147.1"/>
    <property type="molecule type" value="Genomic_DNA"/>
</dbReference>
<feature type="compositionally biased region" description="Low complexity" evidence="1">
    <location>
        <begin position="60"/>
        <end position="72"/>
    </location>
</feature>
<sequence length="169" mass="17351">MEAQVDALIIVAVVLVVAGLLVSVILWLRNPGSAGTEYVTVAELQARLEHEQDEPEETAEPAGTEPPEATATDRAARPEPETTPAAGAGSEAGTLPETETGGETGPRSGTETEPSTETTGGTTETTGKSTTAGGQAGTADRSTLDQDATEHLPDGPEQSRKKSTDDRPS</sequence>
<feature type="compositionally biased region" description="Basic and acidic residues" evidence="1">
    <location>
        <begin position="142"/>
        <end position="169"/>
    </location>
</feature>
<keyword evidence="4" id="KW-1185">Reference proteome</keyword>
<reference evidence="3 4" key="1">
    <citation type="submission" date="2020-04" db="EMBL/GenBank/DDBJ databases">
        <title>MicrobeNet Type strains.</title>
        <authorList>
            <person name="Nicholson A.C."/>
        </authorList>
    </citation>
    <scope>NUCLEOTIDE SEQUENCE [LARGE SCALE GENOMIC DNA]</scope>
    <source>
        <strain evidence="3 4">DSM 45078</strain>
    </source>
</reference>
<protein>
    <submittedName>
        <fullName evidence="3">Uncharacterized protein</fullName>
    </submittedName>
</protein>
<comment type="caution">
    <text evidence="3">The sequence shown here is derived from an EMBL/GenBank/DDBJ whole genome shotgun (WGS) entry which is preliminary data.</text>
</comment>
<feature type="compositionally biased region" description="Low complexity" evidence="1">
    <location>
        <begin position="82"/>
        <end position="133"/>
    </location>
</feature>
<dbReference type="AlphaFoldDB" id="A0A846XFD4"/>
<dbReference type="RefSeq" id="WP_068043321.1">
    <property type="nucleotide sequence ID" value="NZ_JAAXOO010000003.1"/>
</dbReference>